<keyword evidence="2" id="KW-1185">Reference proteome</keyword>
<accession>A0ABP8BTH5</accession>
<proteinExistence type="predicted"/>
<gene>
    <name evidence="1" type="ORF">GCM10022254_06810</name>
</gene>
<evidence type="ECO:0000313" key="2">
    <source>
        <dbReference type="Proteomes" id="UP001501710"/>
    </source>
</evidence>
<comment type="caution">
    <text evidence="1">The sequence shown here is derived from an EMBL/GenBank/DDBJ whole genome shotgun (WGS) entry which is preliminary data.</text>
</comment>
<dbReference type="Proteomes" id="UP001501710">
    <property type="component" value="Unassembled WGS sequence"/>
</dbReference>
<name>A0ABP8BTH5_9ACTN</name>
<dbReference type="EMBL" id="BAABAS010000003">
    <property type="protein sequence ID" value="GAA4225261.1"/>
    <property type="molecule type" value="Genomic_DNA"/>
</dbReference>
<protein>
    <submittedName>
        <fullName evidence="1">Uncharacterized protein</fullName>
    </submittedName>
</protein>
<sequence length="395" mass="42017">MTGIEQVGLSGCYGPIAAGGTAGPVYVMCAAESGPVLCALDLDGRSLWTRPTGTAGGQMRVASDGGVWLAGQATLVETAANGAPGRLVELPCGDGERIGAFVVLPDGFLVAWASTPYNGARVERVDGAGSRCWSAELPDVRLSYEGVMEMSAASGWRSEPMAPWRPEVFSPERWGGLLVSADRVLATYVDWSSGIGVGFCLDLGNGRLVWTTPPHPTGERAIAGPGAFLVGSQGYGAFSTRWYDRDGATVAEWPSQGRLLVSSRGRIRVVEMDNDLSSERRIRRLHRDGRMTDGPPLPGYYTVGPVLSGDGRAAFWRDGKLQIGDVDLSVRTVCEGEGEGVERMLLLDGGRLFFVLTNDWATGDGRLVMVETDLPALDTGVWPCGESDPHANPVR</sequence>
<organism evidence="1 2">
    <name type="scientific">Actinomadura meridiana</name>
    <dbReference type="NCBI Taxonomy" id="559626"/>
    <lineage>
        <taxon>Bacteria</taxon>
        <taxon>Bacillati</taxon>
        <taxon>Actinomycetota</taxon>
        <taxon>Actinomycetes</taxon>
        <taxon>Streptosporangiales</taxon>
        <taxon>Thermomonosporaceae</taxon>
        <taxon>Actinomadura</taxon>
    </lineage>
</organism>
<dbReference type="SUPFAM" id="SSF82171">
    <property type="entry name" value="DPP6 N-terminal domain-like"/>
    <property type="match status" value="1"/>
</dbReference>
<reference evidence="2" key="1">
    <citation type="journal article" date="2019" name="Int. J. Syst. Evol. Microbiol.">
        <title>The Global Catalogue of Microorganisms (GCM) 10K type strain sequencing project: providing services to taxonomists for standard genome sequencing and annotation.</title>
        <authorList>
            <consortium name="The Broad Institute Genomics Platform"/>
            <consortium name="The Broad Institute Genome Sequencing Center for Infectious Disease"/>
            <person name="Wu L."/>
            <person name="Ma J."/>
        </authorList>
    </citation>
    <scope>NUCLEOTIDE SEQUENCE [LARGE SCALE GENOMIC DNA]</scope>
    <source>
        <strain evidence="2">JCM 17440</strain>
    </source>
</reference>
<evidence type="ECO:0000313" key="1">
    <source>
        <dbReference type="EMBL" id="GAA4225261.1"/>
    </source>
</evidence>